<dbReference type="HOGENOM" id="CLU_078510_1_0_2"/>
<dbReference type="SUPFAM" id="SSF69336">
    <property type="entry name" value="Alpha subunit of glutamate synthase, C-terminal domain"/>
    <property type="match status" value="1"/>
</dbReference>
<dbReference type="InterPro" id="IPR012061">
    <property type="entry name" value="Glu_synth_lsu_3"/>
</dbReference>
<evidence type="ECO:0000313" key="3">
    <source>
        <dbReference type="Proteomes" id="UP000000391"/>
    </source>
</evidence>
<dbReference type="CDD" id="cd00981">
    <property type="entry name" value="arch_gltB"/>
    <property type="match status" value="1"/>
</dbReference>
<dbReference type="PANTHER" id="PTHR39673">
    <property type="entry name" value="TUNGSTEN FORMYLMETHANOFURAN DEHYDROGENASE, SUBUNIT C (FWDC)"/>
    <property type="match status" value="1"/>
</dbReference>
<dbReference type="Proteomes" id="UP000000391">
    <property type="component" value="Chromosome"/>
</dbReference>
<dbReference type="InterPro" id="IPR036485">
    <property type="entry name" value="Glu_synth_asu_C_sf"/>
</dbReference>
<dbReference type="GO" id="GO:0016491">
    <property type="term" value="F:oxidoreductase activity"/>
    <property type="evidence" value="ECO:0007669"/>
    <property type="project" value="InterPro"/>
</dbReference>
<dbReference type="KEGG" id="mev:Metev_1476"/>
<gene>
    <name evidence="2" type="ordered locus">Metev_1476</name>
</gene>
<dbReference type="EMBL" id="CP002069">
    <property type="protein sequence ID" value="ADI74329.1"/>
    <property type="molecule type" value="Genomic_DNA"/>
</dbReference>
<keyword evidence="3" id="KW-1185">Reference proteome</keyword>
<proteinExistence type="predicted"/>
<evidence type="ECO:0000313" key="2">
    <source>
        <dbReference type="EMBL" id="ADI74329.1"/>
    </source>
</evidence>
<dbReference type="Pfam" id="PF01493">
    <property type="entry name" value="GXGXG"/>
    <property type="match status" value="1"/>
</dbReference>
<sequence>MVKRIDCKNLYYRHLNKIIQDEAESGETEFILDNLNGQRYLGTGINKNVNITVNGTPGNDCAVFMNGPSLTINGNAQDMIANTMNMGKITVHGNVGDVVGYGMRGGKLFIKGNVGYRAGIHMKEYKSQIPVIISGGTARDFLGEYMAGGIFILLGIDNDSEIITGDYLGTGMHGGVIYIRGDVENDTLGKEVKKLDIDEEDRKILRQYLTEYCQDFGFDVDKIMSKPFIKLLPLSSRPYENLYVY</sequence>
<dbReference type="OrthoDB" id="2513at2157"/>
<dbReference type="Gene3D" id="2.160.20.60">
    <property type="entry name" value="Glutamate synthase, alpha subunit, C-terminal domain"/>
    <property type="match status" value="1"/>
</dbReference>
<dbReference type="RefSeq" id="WP_013194894.1">
    <property type="nucleotide sequence ID" value="NC_014253.1"/>
</dbReference>
<dbReference type="InterPro" id="IPR002489">
    <property type="entry name" value="Glu_synth_asu_C"/>
</dbReference>
<name>D7E9Q7_METEZ</name>
<dbReference type="PANTHER" id="PTHR39673:SF5">
    <property type="entry name" value="TUNGSTEN-CONTAINING FORMYLMETHANOFURAN DEHYDROGENASE 2 SUBUNIT C"/>
    <property type="match status" value="1"/>
</dbReference>
<protein>
    <submittedName>
        <fullName evidence="2">Glutamate synthase alpha subunit domain protein</fullName>
    </submittedName>
</protein>
<dbReference type="STRING" id="644295.Metev_1476"/>
<feature type="domain" description="Glutamate synthase alpha subunit C-terminal" evidence="1">
    <location>
        <begin position="31"/>
        <end position="194"/>
    </location>
</feature>
<accession>D7E9Q7</accession>
<organism evidence="2 3">
    <name type="scientific">Methanohalobium evestigatum (strain ATCC BAA-1072 / DSM 3721 / NBRC 107634 / OCM 161 / Z-7303)</name>
    <dbReference type="NCBI Taxonomy" id="644295"/>
    <lineage>
        <taxon>Archaea</taxon>
        <taxon>Methanobacteriati</taxon>
        <taxon>Methanobacteriota</taxon>
        <taxon>Stenosarchaea group</taxon>
        <taxon>Methanomicrobia</taxon>
        <taxon>Methanosarcinales</taxon>
        <taxon>Methanosarcinaceae</taxon>
        <taxon>Methanohalobium</taxon>
    </lineage>
</organism>
<dbReference type="InterPro" id="IPR035710">
    <property type="entry name" value="Archaeal_gltB"/>
</dbReference>
<dbReference type="AlphaFoldDB" id="D7E9Q7"/>
<dbReference type="GeneID" id="9347116"/>
<dbReference type="PIRSF" id="PIRSF006519">
    <property type="entry name" value="GOGAT_dom3"/>
    <property type="match status" value="1"/>
</dbReference>
<evidence type="ECO:0000259" key="1">
    <source>
        <dbReference type="Pfam" id="PF01493"/>
    </source>
</evidence>
<reference evidence="2 3" key="1">
    <citation type="submission" date="2010-06" db="EMBL/GenBank/DDBJ databases">
        <title>Complete sequence chromosome of Methanohalobium evestigatum Z-7303.</title>
        <authorList>
            <consortium name="US DOE Joint Genome Institute"/>
            <person name="Lucas S."/>
            <person name="Copeland A."/>
            <person name="Lapidus A."/>
            <person name="Cheng J.-F."/>
            <person name="Bruce D."/>
            <person name="Goodwin L."/>
            <person name="Pitluck S."/>
            <person name="Saunders E."/>
            <person name="Detter J.C."/>
            <person name="Han C."/>
            <person name="Tapia R."/>
            <person name="Land M."/>
            <person name="Hauser L."/>
            <person name="Kyrpides N."/>
            <person name="Mikhailova N."/>
            <person name="Sieprawska-Lupa M."/>
            <person name="Whitman W.B."/>
            <person name="Anderson I."/>
            <person name="Woyke T."/>
        </authorList>
    </citation>
    <scope>NUCLEOTIDE SEQUENCE [LARGE SCALE GENOMIC DNA]</scope>
    <source>
        <strain evidence="3">ATCC BAA-1072 / DSM 3721 / NBRC 107634 / OCM 161 / Z-7303</strain>
    </source>
</reference>